<keyword evidence="13" id="KW-1185">Reference proteome</keyword>
<dbReference type="GeneID" id="57398038"/>
<dbReference type="Gene3D" id="1.20.1250.20">
    <property type="entry name" value="MFS general substrate transporter like domains"/>
    <property type="match status" value="2"/>
</dbReference>
<evidence type="ECO:0000256" key="3">
    <source>
        <dbReference type="ARBA" id="ARBA00022692"/>
    </source>
</evidence>
<dbReference type="GO" id="GO:0022857">
    <property type="term" value="F:transmembrane transporter activity"/>
    <property type="evidence" value="ECO:0007669"/>
    <property type="project" value="InterPro"/>
</dbReference>
<evidence type="ECO:0000256" key="2">
    <source>
        <dbReference type="ARBA" id="ARBA00022475"/>
    </source>
</evidence>
<accession>A0A679GEK6</accession>
<feature type="transmembrane region" description="Helical" evidence="6">
    <location>
        <begin position="148"/>
        <end position="168"/>
    </location>
</feature>
<evidence type="ECO:0000313" key="12">
    <source>
        <dbReference type="Proteomes" id="UP000515591"/>
    </source>
</evidence>
<dbReference type="Proteomes" id="UP001273935">
    <property type="component" value="Unassembled WGS sequence"/>
</dbReference>
<dbReference type="EMBL" id="AP022642">
    <property type="protein sequence ID" value="BCA28843.1"/>
    <property type="molecule type" value="Genomic_DNA"/>
</dbReference>
<feature type="transmembrane region" description="Helical" evidence="6">
    <location>
        <begin position="343"/>
        <end position="367"/>
    </location>
</feature>
<keyword evidence="4 6" id="KW-1133">Transmembrane helix</keyword>
<dbReference type="Pfam" id="PF07690">
    <property type="entry name" value="MFS_1"/>
    <property type="match status" value="1"/>
</dbReference>
<dbReference type="InterPro" id="IPR020846">
    <property type="entry name" value="MFS_dom"/>
</dbReference>
<keyword evidence="5 6" id="KW-0472">Membrane</keyword>
<dbReference type="Proteomes" id="UP000515591">
    <property type="component" value="Chromosome"/>
</dbReference>
<evidence type="ECO:0000256" key="4">
    <source>
        <dbReference type="ARBA" id="ARBA00022989"/>
    </source>
</evidence>
<feature type="transmembrane region" description="Helical" evidence="6">
    <location>
        <begin position="379"/>
        <end position="397"/>
    </location>
</feature>
<evidence type="ECO:0000256" key="5">
    <source>
        <dbReference type="ARBA" id="ARBA00023136"/>
    </source>
</evidence>
<dbReference type="KEGG" id="poj:PtoMrB4_28200"/>
<dbReference type="InterPro" id="IPR036259">
    <property type="entry name" value="MFS_trans_sf"/>
</dbReference>
<dbReference type="PROSITE" id="PS50850">
    <property type="entry name" value="MFS"/>
    <property type="match status" value="1"/>
</dbReference>
<dbReference type="PANTHER" id="PTHR43124">
    <property type="entry name" value="PURINE EFFLUX PUMP PBUE"/>
    <property type="match status" value="1"/>
</dbReference>
<feature type="transmembrane region" description="Helical" evidence="6">
    <location>
        <begin position="84"/>
        <end position="111"/>
    </location>
</feature>
<reference evidence="9 11" key="2">
    <citation type="journal article" date="2020" name="Microbiol. Resour. Announc.">
        <title>Complete genome sequence of Pseudomonas otitidis strain MrB4, isolated from Lake Biwa in Japan.</title>
        <authorList>
            <person name="Miyazaki K."/>
            <person name="Hase E."/>
            <person name="Maruya T."/>
        </authorList>
    </citation>
    <scope>NUCLEOTIDE SEQUENCE [LARGE SCALE GENOMIC DNA]</scope>
    <source>
        <strain evidence="9 11">MrB4</strain>
    </source>
</reference>
<evidence type="ECO:0000313" key="10">
    <source>
        <dbReference type="EMBL" id="MDV3442426.1"/>
    </source>
</evidence>
<evidence type="ECO:0000313" key="9">
    <source>
        <dbReference type="EMBL" id="BCA28843.1"/>
    </source>
</evidence>
<keyword evidence="2" id="KW-1003">Cell membrane</keyword>
<feature type="transmembrane region" description="Helical" evidence="6">
    <location>
        <begin position="225"/>
        <end position="246"/>
    </location>
</feature>
<feature type="transmembrane region" description="Helical" evidence="6">
    <location>
        <begin position="20"/>
        <end position="42"/>
    </location>
</feature>
<evidence type="ECO:0000313" key="11">
    <source>
        <dbReference type="Proteomes" id="UP000501237"/>
    </source>
</evidence>
<feature type="transmembrane region" description="Helical" evidence="6">
    <location>
        <begin position="252"/>
        <end position="275"/>
    </location>
</feature>
<dbReference type="InterPro" id="IPR050189">
    <property type="entry name" value="MFS_Efflux_Transporters"/>
</dbReference>
<dbReference type="AlphaFoldDB" id="A0A679GEK6"/>
<dbReference type="EMBL" id="AP022213">
    <property type="protein sequence ID" value="BBT16741.1"/>
    <property type="molecule type" value="Genomic_DNA"/>
</dbReference>
<feature type="transmembrane region" description="Helical" evidence="6">
    <location>
        <begin position="310"/>
        <end position="331"/>
    </location>
</feature>
<organism evidence="9 11">
    <name type="scientific">Metapseudomonas otitidis</name>
    <dbReference type="NCBI Taxonomy" id="319939"/>
    <lineage>
        <taxon>Bacteria</taxon>
        <taxon>Pseudomonadati</taxon>
        <taxon>Pseudomonadota</taxon>
        <taxon>Gammaproteobacteria</taxon>
        <taxon>Pseudomonadales</taxon>
        <taxon>Pseudomonadaceae</taxon>
        <taxon>Metapseudomonas</taxon>
    </lineage>
</organism>
<sequence length="420" mass="44624">MREQASDTGWDARYETRMVILLSLSFGLVGLDRFIILPLFPLIMRDLQLDYQDLGNISAALALTWGVSALGMGCLVERLGAKRVLVVSVLAFSLLSGLSALAGGVLGLILLRGLMGFSEGAFTPTSISVTTQVSHPRRTGFNIGVQQAVFPILGLGLGPLIAAGLLAWLGSWRWVFISVSIPGFILAWWLQRTYRPVPAPLQAGQERPWRLWLAALGSGNVRRNIGIMFCILTCQFVLCALLPSYLTDHLGLSLEAMALVISAIGFGGFVGQLIIPGLSDRFGRKPVVLLSFCASAALVATLIVTPAEPWLLFLVLFFITFFNFSLICLTVGPLTGESVAPHLLTAATGIVIGFGEILGGGLAPILAGYLATHHGLPSILYLALAGSLAGLCLALGLKEGRAQAPREATPPANAALLIRE</sequence>
<reference evidence="10 13" key="3">
    <citation type="submission" date="2023-10" db="EMBL/GenBank/DDBJ databases">
        <title>Pseudomonas otitidis isolated from a paediatric patient with cystic fibrosis in Chile.</title>
        <authorList>
            <person name="Amsteins-Romero L."/>
            <person name="Opazo-Capurro A."/>
            <person name="Matus-Kohler M."/>
            <person name="Gonzalez-Rocha G."/>
        </authorList>
    </citation>
    <scope>NUCLEOTIDE SEQUENCE [LARGE SCALE GENOMIC DNA]</scope>
    <source>
        <strain evidence="10 13">P-714</strain>
    </source>
</reference>
<evidence type="ECO:0000313" key="13">
    <source>
        <dbReference type="Proteomes" id="UP001273935"/>
    </source>
</evidence>
<evidence type="ECO:0000313" key="8">
    <source>
        <dbReference type="EMBL" id="BBT16741.1"/>
    </source>
</evidence>
<evidence type="ECO:0000259" key="7">
    <source>
        <dbReference type="PROSITE" id="PS50850"/>
    </source>
</evidence>
<evidence type="ECO:0000256" key="1">
    <source>
        <dbReference type="ARBA" id="ARBA00004651"/>
    </source>
</evidence>
<dbReference type="PANTHER" id="PTHR43124:SF3">
    <property type="entry name" value="CHLORAMPHENICOL EFFLUX PUMP RV0191"/>
    <property type="match status" value="1"/>
</dbReference>
<dbReference type="EMBL" id="JAWJUL010000117">
    <property type="protein sequence ID" value="MDV3442426.1"/>
    <property type="molecule type" value="Genomic_DNA"/>
</dbReference>
<name>A0A679GEK6_9GAMM</name>
<dbReference type="SUPFAM" id="SSF103473">
    <property type="entry name" value="MFS general substrate transporter"/>
    <property type="match status" value="1"/>
</dbReference>
<dbReference type="RefSeq" id="WP_172433660.1">
    <property type="nucleotide sequence ID" value="NZ_AP022213.1"/>
</dbReference>
<dbReference type="GO" id="GO:0005886">
    <property type="term" value="C:plasma membrane"/>
    <property type="evidence" value="ECO:0007669"/>
    <property type="project" value="UniProtKB-SubCell"/>
</dbReference>
<evidence type="ECO:0000256" key="6">
    <source>
        <dbReference type="SAM" id="Phobius"/>
    </source>
</evidence>
<dbReference type="InterPro" id="IPR011701">
    <property type="entry name" value="MFS"/>
</dbReference>
<feature type="transmembrane region" description="Helical" evidence="6">
    <location>
        <begin position="287"/>
        <end position="304"/>
    </location>
</feature>
<proteinExistence type="predicted"/>
<gene>
    <name evidence="9" type="ORF">PtoMrB4_28200</name>
    <name evidence="10" type="ORF">R0G64_23745</name>
    <name evidence="8" type="ORF">WP8S17C03_27900</name>
</gene>
<feature type="domain" description="Major facilitator superfamily (MFS) profile" evidence="7">
    <location>
        <begin position="18"/>
        <end position="401"/>
    </location>
</feature>
<feature type="transmembrane region" description="Helical" evidence="6">
    <location>
        <begin position="54"/>
        <end position="72"/>
    </location>
</feature>
<protein>
    <submittedName>
        <fullName evidence="10">MFS transporter</fullName>
    </submittedName>
</protein>
<keyword evidence="3 6" id="KW-0812">Transmembrane</keyword>
<comment type="subcellular location">
    <subcellularLocation>
        <location evidence="1">Cell membrane</location>
        <topology evidence="1">Multi-pass membrane protein</topology>
    </subcellularLocation>
</comment>
<reference evidence="8 12" key="1">
    <citation type="submission" date="2019-12" db="EMBL/GenBank/DDBJ databases">
        <title>complete genome sequences of Pseudomonas otitidis str. WP8-S17-CRE-03 isolated from wastewater treatment plant effluent.</title>
        <authorList>
            <person name="Sekizuka T."/>
            <person name="Itokawa K."/>
            <person name="Yatsu K."/>
            <person name="Inamine Y."/>
            <person name="Kuroda M."/>
        </authorList>
    </citation>
    <scope>NUCLEOTIDE SEQUENCE [LARGE SCALE GENOMIC DNA]</scope>
    <source>
        <strain evidence="8 12">WP8-S17-CRE-03</strain>
    </source>
</reference>
<dbReference type="Proteomes" id="UP000501237">
    <property type="component" value="Chromosome"/>
</dbReference>